<evidence type="ECO:0000259" key="5">
    <source>
        <dbReference type="Pfam" id="PF00389"/>
    </source>
</evidence>
<keyword evidence="3" id="KW-0520">NAD</keyword>
<keyword evidence="2 4" id="KW-0560">Oxidoreductase</keyword>
<comment type="caution">
    <text evidence="7">The sequence shown here is derived from an EMBL/GenBank/DDBJ whole genome shotgun (WGS) entry which is preliminary data.</text>
</comment>
<protein>
    <submittedName>
        <fullName evidence="7">2-hydroxyacid dehydrogenase</fullName>
    </submittedName>
</protein>
<dbReference type="SUPFAM" id="SSF52283">
    <property type="entry name" value="Formate/glycerate dehydrogenase catalytic domain-like"/>
    <property type="match status" value="1"/>
</dbReference>
<proteinExistence type="inferred from homology"/>
<organism evidence="7 8">
    <name type="scientific">Xylanibacillus composti</name>
    <dbReference type="NCBI Taxonomy" id="1572762"/>
    <lineage>
        <taxon>Bacteria</taxon>
        <taxon>Bacillati</taxon>
        <taxon>Bacillota</taxon>
        <taxon>Bacilli</taxon>
        <taxon>Bacillales</taxon>
        <taxon>Paenibacillaceae</taxon>
        <taxon>Xylanibacillus</taxon>
    </lineage>
</organism>
<dbReference type="GO" id="GO:0016616">
    <property type="term" value="F:oxidoreductase activity, acting on the CH-OH group of donors, NAD or NADP as acceptor"/>
    <property type="evidence" value="ECO:0007669"/>
    <property type="project" value="InterPro"/>
</dbReference>
<evidence type="ECO:0000256" key="2">
    <source>
        <dbReference type="ARBA" id="ARBA00023002"/>
    </source>
</evidence>
<dbReference type="EMBL" id="BOVK01000072">
    <property type="protein sequence ID" value="GIQ71147.1"/>
    <property type="molecule type" value="Genomic_DNA"/>
</dbReference>
<dbReference type="RefSeq" id="WP_213413946.1">
    <property type="nucleotide sequence ID" value="NZ_BOVK01000072.1"/>
</dbReference>
<dbReference type="Gene3D" id="3.40.50.720">
    <property type="entry name" value="NAD(P)-binding Rossmann-like Domain"/>
    <property type="match status" value="2"/>
</dbReference>
<accession>A0A8J4H542</accession>
<evidence type="ECO:0000313" key="7">
    <source>
        <dbReference type="EMBL" id="GIQ71147.1"/>
    </source>
</evidence>
<dbReference type="CDD" id="cd05300">
    <property type="entry name" value="2-Hacid_dh_1"/>
    <property type="match status" value="1"/>
</dbReference>
<evidence type="ECO:0000313" key="8">
    <source>
        <dbReference type="Proteomes" id="UP000677918"/>
    </source>
</evidence>
<comment type="similarity">
    <text evidence="1 4">Belongs to the D-isomer specific 2-hydroxyacid dehydrogenase family.</text>
</comment>
<dbReference type="AlphaFoldDB" id="A0A8J4H542"/>
<dbReference type="Pfam" id="PF02826">
    <property type="entry name" value="2-Hacid_dh_C"/>
    <property type="match status" value="1"/>
</dbReference>
<feature type="domain" description="D-isomer specific 2-hydroxyacid dehydrogenase catalytic" evidence="5">
    <location>
        <begin position="30"/>
        <end position="310"/>
    </location>
</feature>
<dbReference type="GO" id="GO:0051287">
    <property type="term" value="F:NAD binding"/>
    <property type="evidence" value="ECO:0007669"/>
    <property type="project" value="InterPro"/>
</dbReference>
<dbReference type="PANTHER" id="PTHR43333:SF1">
    <property type="entry name" value="D-ISOMER SPECIFIC 2-HYDROXYACID DEHYDROGENASE NAD-BINDING DOMAIN-CONTAINING PROTEIN"/>
    <property type="match status" value="1"/>
</dbReference>
<feature type="domain" description="D-isomer specific 2-hydroxyacid dehydrogenase NAD-binding" evidence="6">
    <location>
        <begin position="107"/>
        <end position="279"/>
    </location>
</feature>
<gene>
    <name evidence="7" type="ORF">XYCOK13_39710</name>
</gene>
<dbReference type="Pfam" id="PF00389">
    <property type="entry name" value="2-Hacid_dh"/>
    <property type="match status" value="1"/>
</dbReference>
<dbReference type="InterPro" id="IPR036291">
    <property type="entry name" value="NAD(P)-bd_dom_sf"/>
</dbReference>
<dbReference type="SUPFAM" id="SSF51735">
    <property type="entry name" value="NAD(P)-binding Rossmann-fold domains"/>
    <property type="match status" value="1"/>
</dbReference>
<reference evidence="7" key="1">
    <citation type="submission" date="2021-04" db="EMBL/GenBank/DDBJ databases">
        <title>Draft genome sequence of Xylanibacillus composti strain K13.</title>
        <authorList>
            <person name="Uke A."/>
            <person name="Chhe C."/>
            <person name="Baramee S."/>
            <person name="Kosugi A."/>
        </authorList>
    </citation>
    <scope>NUCLEOTIDE SEQUENCE</scope>
    <source>
        <strain evidence="7">K13</strain>
    </source>
</reference>
<evidence type="ECO:0000256" key="4">
    <source>
        <dbReference type="RuleBase" id="RU003719"/>
    </source>
</evidence>
<evidence type="ECO:0000256" key="1">
    <source>
        <dbReference type="ARBA" id="ARBA00005854"/>
    </source>
</evidence>
<dbReference type="InterPro" id="IPR006139">
    <property type="entry name" value="D-isomer_2_OHA_DH_cat_dom"/>
</dbReference>
<dbReference type="PANTHER" id="PTHR43333">
    <property type="entry name" value="2-HACID_DH_C DOMAIN-CONTAINING PROTEIN"/>
    <property type="match status" value="1"/>
</dbReference>
<evidence type="ECO:0000259" key="6">
    <source>
        <dbReference type="Pfam" id="PF02826"/>
    </source>
</evidence>
<dbReference type="Proteomes" id="UP000677918">
    <property type="component" value="Unassembled WGS sequence"/>
</dbReference>
<name>A0A8J4H542_9BACL</name>
<dbReference type="InterPro" id="IPR006140">
    <property type="entry name" value="D-isomer_DH_NAD-bd"/>
</dbReference>
<evidence type="ECO:0000256" key="3">
    <source>
        <dbReference type="ARBA" id="ARBA00023027"/>
    </source>
</evidence>
<sequence length="317" mass="34888">MTRKLVFLMSLTPEDAEEIRQIAPGWEIAAGRVQDLPVSQLKEAEVVVGWHSLVEEHCFEADAKLRWVQSWGAGVDGYPFAKFADKGAVLTCARGVHPFPISESVYAMMLGLTRRVHYSIRNQLQRKWQREEGSEMHGKTVGIVGVGAIGTEIAKIAKVFGMRVLGIKRNPTPVANVDALYKPEDLNKMVAECDYIVNALPLTKETAKMFGPAQFAAMKPTAFYISIGRGGTTDTDAVYEALRTRAIAGAGLDVFDPEPLPADHPLWALDNVIITAHNANSTIHYGERAMDIFKENLRSYVRSGTPAMNVVDLKAGY</sequence>
<keyword evidence="8" id="KW-1185">Reference proteome</keyword>